<dbReference type="Proteomes" id="UP000582659">
    <property type="component" value="Unassembled WGS sequence"/>
</dbReference>
<dbReference type="SMART" id="SM00587">
    <property type="entry name" value="CHK"/>
    <property type="match status" value="1"/>
</dbReference>
<dbReference type="SUPFAM" id="SSF56112">
    <property type="entry name" value="Protein kinase-like (PK-like)"/>
    <property type="match status" value="1"/>
</dbReference>
<dbReference type="Gene3D" id="3.90.1200.10">
    <property type="match status" value="1"/>
</dbReference>
<dbReference type="EMBL" id="CAJFDI010000004">
    <property type="protein sequence ID" value="CAD5224199.1"/>
    <property type="molecule type" value="Genomic_DNA"/>
</dbReference>
<gene>
    <name evidence="2" type="ORF">BXYJ_LOCUS7924</name>
</gene>
<dbReference type="AlphaFoldDB" id="A0A1I7SFM1"/>
<reference evidence="3" key="2">
    <citation type="submission" date="2020-08" db="EMBL/GenBank/DDBJ databases">
        <authorList>
            <person name="Kikuchi T."/>
        </authorList>
    </citation>
    <scope>NUCLEOTIDE SEQUENCE</scope>
    <source>
        <strain evidence="2">Ka4C1</strain>
    </source>
</reference>
<dbReference type="PANTHER" id="PTHR23020">
    <property type="entry name" value="UNCHARACTERIZED NUCLEAR HORMONE RECEPTOR-RELATED"/>
    <property type="match status" value="1"/>
</dbReference>
<evidence type="ECO:0000313" key="5">
    <source>
        <dbReference type="Proteomes" id="UP000659654"/>
    </source>
</evidence>
<evidence type="ECO:0000313" key="4">
    <source>
        <dbReference type="Proteomes" id="UP000095284"/>
    </source>
</evidence>
<dbReference type="InterPro" id="IPR012877">
    <property type="entry name" value="Dhs-27"/>
</dbReference>
<dbReference type="InterPro" id="IPR015897">
    <property type="entry name" value="CHK_kinase-like"/>
</dbReference>
<feature type="domain" description="CHK kinase-like" evidence="1">
    <location>
        <begin position="149"/>
        <end position="333"/>
    </location>
</feature>
<name>A0A1I7SFM1_BURXY</name>
<sequence>MLHGNLNNLSKSWLLETICESSPALKLAFKEDKVISIDFSDITNGKGFQSFIYLATVSYKDIAGRPEQFQCVLKVPTRVFNDHGVEQTNPEEKTAEFFFELVNSLHDQECLVYKFLGPLAGVGFPIPKVYKTISRNQAAKLSSENKSPVIVMEFIKGKTASIFETFTEPQLLNMAQDLAVLHDEVGQRADKTWEEGFDTRFRFHPEAAKMLTNGLEFFKADVPDSASYIDTLKKIDLHWFIRYSMKTLPEKFNAQTLAHGDAWSNNVIFEETSDGSTGDKVAAYIDWQMSFWGSQLQDLCQFLVICTDAEIREVVWEKVLLEYYQKLADLHARRNINVPFTFDEAKEMFQVLQVFFGINIALYYQLNTAVYNAENTEEGRRNKTKLKKRALEAIKNATRLVETLGLDDVSDNAEAEVGK</sequence>
<dbReference type="Proteomes" id="UP000095284">
    <property type="component" value="Unplaced"/>
</dbReference>
<evidence type="ECO:0000313" key="2">
    <source>
        <dbReference type="EMBL" id="CAD5224199.1"/>
    </source>
</evidence>
<dbReference type="InterPro" id="IPR052961">
    <property type="entry name" value="Oxido-Kinase-like_Enzymes"/>
</dbReference>
<dbReference type="Proteomes" id="UP000659654">
    <property type="component" value="Unassembled WGS sequence"/>
</dbReference>
<dbReference type="PANTHER" id="PTHR23020:SF41">
    <property type="entry name" value="AMINOGLYCOSIDE PHOSPHOTRANSFERASE DOMAIN-CONTAINING PROTEIN"/>
    <property type="match status" value="1"/>
</dbReference>
<proteinExistence type="predicted"/>
<protein>
    <submittedName>
        <fullName evidence="2">(pine wood nematode) hypothetical protein</fullName>
    </submittedName>
    <submittedName>
        <fullName evidence="6">CHK domain-containing protein</fullName>
    </submittedName>
</protein>
<reference evidence="6" key="1">
    <citation type="submission" date="2016-11" db="UniProtKB">
        <authorList>
            <consortium name="WormBaseParasite"/>
        </authorList>
    </citation>
    <scope>IDENTIFICATION</scope>
</reference>
<dbReference type="EMBL" id="CAJFCV020000004">
    <property type="protein sequence ID" value="CAG9112939.1"/>
    <property type="molecule type" value="Genomic_DNA"/>
</dbReference>
<keyword evidence="5" id="KW-1185">Reference proteome</keyword>
<dbReference type="InterPro" id="IPR011009">
    <property type="entry name" value="Kinase-like_dom_sf"/>
</dbReference>
<evidence type="ECO:0000259" key="1">
    <source>
        <dbReference type="SMART" id="SM00587"/>
    </source>
</evidence>
<evidence type="ECO:0000313" key="6">
    <source>
        <dbReference type="WBParaSite" id="BXY_1183300.1"/>
    </source>
</evidence>
<evidence type="ECO:0000313" key="3">
    <source>
        <dbReference type="EMBL" id="CAG9112939.1"/>
    </source>
</evidence>
<organism evidence="4 6">
    <name type="scientific">Bursaphelenchus xylophilus</name>
    <name type="common">Pinewood nematode worm</name>
    <name type="synonym">Aphelenchoides xylophilus</name>
    <dbReference type="NCBI Taxonomy" id="6326"/>
    <lineage>
        <taxon>Eukaryota</taxon>
        <taxon>Metazoa</taxon>
        <taxon>Ecdysozoa</taxon>
        <taxon>Nematoda</taxon>
        <taxon>Chromadorea</taxon>
        <taxon>Rhabditida</taxon>
        <taxon>Tylenchina</taxon>
        <taxon>Tylenchomorpha</taxon>
        <taxon>Aphelenchoidea</taxon>
        <taxon>Aphelenchoididae</taxon>
        <taxon>Bursaphelenchus</taxon>
    </lineage>
</organism>
<accession>A0A1I7SFM1</accession>
<dbReference type="OrthoDB" id="5915577at2759"/>
<dbReference type="Pfam" id="PF07914">
    <property type="entry name" value="DUF1679"/>
    <property type="match status" value="1"/>
</dbReference>
<dbReference type="WBParaSite" id="BXY_1183300.1">
    <property type="protein sequence ID" value="BXY_1183300.1"/>
    <property type="gene ID" value="BXY_1183300"/>
</dbReference>